<evidence type="ECO:0000313" key="1">
    <source>
        <dbReference type="EMBL" id="CAJ1953123.1"/>
    </source>
</evidence>
<dbReference type="AlphaFoldDB" id="A0AA86VHA1"/>
<sequence length="85" mass="9570">MRRGREFLFDGGGHDEERRLCAYVWPLSQEMDELRQGVGGGGSHLKHGLPSQEKQTLCHGASDVVADNEVELVLDYWLFKVEAIV</sequence>
<evidence type="ECO:0000313" key="2">
    <source>
        <dbReference type="Proteomes" id="UP001189624"/>
    </source>
</evidence>
<gene>
    <name evidence="1" type="ORF">AYBTSS11_LOCUS15659</name>
</gene>
<name>A0AA86VHA1_9FABA</name>
<dbReference type="Proteomes" id="UP001189624">
    <property type="component" value="Chromosome 4"/>
</dbReference>
<keyword evidence="2" id="KW-1185">Reference proteome</keyword>
<protein>
    <submittedName>
        <fullName evidence="1">Uncharacterized protein</fullName>
    </submittedName>
</protein>
<organism evidence="1 2">
    <name type="scientific">Sphenostylis stenocarpa</name>
    <dbReference type="NCBI Taxonomy" id="92480"/>
    <lineage>
        <taxon>Eukaryota</taxon>
        <taxon>Viridiplantae</taxon>
        <taxon>Streptophyta</taxon>
        <taxon>Embryophyta</taxon>
        <taxon>Tracheophyta</taxon>
        <taxon>Spermatophyta</taxon>
        <taxon>Magnoliopsida</taxon>
        <taxon>eudicotyledons</taxon>
        <taxon>Gunneridae</taxon>
        <taxon>Pentapetalae</taxon>
        <taxon>rosids</taxon>
        <taxon>fabids</taxon>
        <taxon>Fabales</taxon>
        <taxon>Fabaceae</taxon>
        <taxon>Papilionoideae</taxon>
        <taxon>50 kb inversion clade</taxon>
        <taxon>NPAAA clade</taxon>
        <taxon>indigoferoid/millettioid clade</taxon>
        <taxon>Phaseoleae</taxon>
        <taxon>Sphenostylis</taxon>
    </lineage>
</organism>
<dbReference type="Gramene" id="rna-AYBTSS11_LOCUS15659">
    <property type="protein sequence ID" value="CAJ1953123.1"/>
    <property type="gene ID" value="gene-AYBTSS11_LOCUS15659"/>
</dbReference>
<dbReference type="EMBL" id="OY731401">
    <property type="protein sequence ID" value="CAJ1953123.1"/>
    <property type="molecule type" value="Genomic_DNA"/>
</dbReference>
<accession>A0AA86VHA1</accession>
<proteinExistence type="predicted"/>
<reference evidence="1" key="1">
    <citation type="submission" date="2023-10" db="EMBL/GenBank/DDBJ databases">
        <authorList>
            <person name="Domelevo Entfellner J.-B."/>
        </authorList>
    </citation>
    <scope>NUCLEOTIDE SEQUENCE</scope>
</reference>